<keyword evidence="1" id="KW-0812">Transmembrane</keyword>
<keyword evidence="1" id="KW-0472">Membrane</keyword>
<protein>
    <recommendedName>
        <fullName evidence="4">DUF3995 domain-containing protein</fullName>
    </recommendedName>
</protein>
<proteinExistence type="predicted"/>
<feature type="transmembrane region" description="Helical" evidence="1">
    <location>
        <begin position="69"/>
        <end position="88"/>
    </location>
</feature>
<evidence type="ECO:0000313" key="2">
    <source>
        <dbReference type="EMBL" id="MFC4753403.1"/>
    </source>
</evidence>
<reference evidence="3" key="1">
    <citation type="journal article" date="2019" name="Int. J. Syst. Evol. Microbiol.">
        <title>The Global Catalogue of Microorganisms (GCM) 10K type strain sequencing project: providing services to taxonomists for standard genome sequencing and annotation.</title>
        <authorList>
            <consortium name="The Broad Institute Genomics Platform"/>
            <consortium name="The Broad Institute Genome Sequencing Center for Infectious Disease"/>
            <person name="Wu L."/>
            <person name="Ma J."/>
        </authorList>
    </citation>
    <scope>NUCLEOTIDE SEQUENCE [LARGE SCALE GENOMIC DNA]</scope>
    <source>
        <strain evidence="3">JCM 11882</strain>
    </source>
</reference>
<organism evidence="2 3">
    <name type="scientific">Dietzia aurantiaca</name>
    <dbReference type="NCBI Taxonomy" id="983873"/>
    <lineage>
        <taxon>Bacteria</taxon>
        <taxon>Bacillati</taxon>
        <taxon>Actinomycetota</taxon>
        <taxon>Actinomycetes</taxon>
        <taxon>Mycobacteriales</taxon>
        <taxon>Dietziaceae</taxon>
        <taxon>Dietzia</taxon>
    </lineage>
</organism>
<keyword evidence="1" id="KW-1133">Transmembrane helix</keyword>
<evidence type="ECO:0000256" key="1">
    <source>
        <dbReference type="SAM" id="Phobius"/>
    </source>
</evidence>
<feature type="transmembrane region" description="Helical" evidence="1">
    <location>
        <begin position="170"/>
        <end position="188"/>
    </location>
</feature>
<comment type="caution">
    <text evidence="2">The sequence shown here is derived from an EMBL/GenBank/DDBJ whole genome shotgun (WGS) entry which is preliminary data.</text>
</comment>
<sequence length="203" mass="21173">MTSTSSSTSDRRHVRGLPRAVGTFVGLLAPFIVAVLVWIVAAPRSELLSVGQGRGVRFPDAGVDAGSQLLMLVVLLGFASVCAALVLWHRHPGLRRPLGVPALALLPGLACALGAMCTTRIADLVASPSQAVPAGEVVSQAPAVGALFFDRMIYGTSGPSWDWFPPGAGWLLWGTMIALFAVAALAHFSRPPDPVVGESRTGR</sequence>
<name>A0ABV9PPJ9_9ACTN</name>
<feature type="transmembrane region" description="Helical" evidence="1">
    <location>
        <begin position="21"/>
        <end position="41"/>
    </location>
</feature>
<keyword evidence="3" id="KW-1185">Reference proteome</keyword>
<gene>
    <name evidence="2" type="ORF">ACFO7U_01245</name>
</gene>
<evidence type="ECO:0000313" key="3">
    <source>
        <dbReference type="Proteomes" id="UP001595836"/>
    </source>
</evidence>
<accession>A0ABV9PPJ9</accession>
<feature type="transmembrane region" description="Helical" evidence="1">
    <location>
        <begin position="100"/>
        <end position="122"/>
    </location>
</feature>
<dbReference type="Proteomes" id="UP001595836">
    <property type="component" value="Unassembled WGS sequence"/>
</dbReference>
<evidence type="ECO:0008006" key="4">
    <source>
        <dbReference type="Google" id="ProtNLM"/>
    </source>
</evidence>
<dbReference type="RefSeq" id="WP_344990161.1">
    <property type="nucleotide sequence ID" value="NZ_BAABCD010000008.1"/>
</dbReference>
<dbReference type="EMBL" id="JBHSHP010000005">
    <property type="protein sequence ID" value="MFC4753403.1"/>
    <property type="molecule type" value="Genomic_DNA"/>
</dbReference>